<dbReference type="GO" id="GO:0046512">
    <property type="term" value="P:sphingosine biosynthetic process"/>
    <property type="evidence" value="ECO:0007669"/>
    <property type="project" value="TreeGrafter"/>
</dbReference>
<name>A0A4P9ZKH7_9FUNG</name>
<dbReference type="Gene3D" id="2.60.200.40">
    <property type="match status" value="1"/>
</dbReference>
<keyword evidence="2" id="KW-0418">Kinase</keyword>
<protein>
    <submittedName>
        <fullName evidence="2">ATP-NAD kinase-like domain-containing protein</fullName>
    </submittedName>
</protein>
<dbReference type="SMART" id="SM00046">
    <property type="entry name" value="DAGKc"/>
    <property type="match status" value="1"/>
</dbReference>
<dbReference type="PROSITE" id="PS50146">
    <property type="entry name" value="DAGK"/>
    <property type="match status" value="1"/>
</dbReference>
<feature type="domain" description="DAGKc" evidence="1">
    <location>
        <begin position="1"/>
        <end position="135"/>
    </location>
</feature>
<evidence type="ECO:0000259" key="1">
    <source>
        <dbReference type="PROSITE" id="PS50146"/>
    </source>
</evidence>
<dbReference type="GO" id="GO:0016773">
    <property type="term" value="F:phosphotransferase activity, alcohol group as acceptor"/>
    <property type="evidence" value="ECO:0007669"/>
    <property type="project" value="UniProtKB-ARBA"/>
</dbReference>
<dbReference type="PANTHER" id="PTHR12358">
    <property type="entry name" value="SPHINGOSINE KINASE"/>
    <property type="match status" value="1"/>
</dbReference>
<sequence>RRICVLANPYGGNNKALQAYERIVKPMFALARIEPELRESSHADFAYEFGQSLDLKQYAAVVTLSGDGLLHQLINGIMSRLDWQDAIKSPIGIIPCGTCNGLAKSLDLNSVEAATLAAIKGRTHAADVMAVSRPDGSVIYGHLNMLWGLIADVDIESEKLRWAGSFRMNIWGVIRL</sequence>
<dbReference type="STRING" id="215637.A0A4P9ZKH7"/>
<dbReference type="EMBL" id="ML003749">
    <property type="protein sequence ID" value="RKP33558.1"/>
    <property type="molecule type" value="Genomic_DNA"/>
</dbReference>
<dbReference type="GO" id="GO:0005737">
    <property type="term" value="C:cytoplasm"/>
    <property type="evidence" value="ECO:0007669"/>
    <property type="project" value="TreeGrafter"/>
</dbReference>
<dbReference type="InterPro" id="IPR017438">
    <property type="entry name" value="ATP-NAD_kinase_N"/>
</dbReference>
<proteinExistence type="predicted"/>
<dbReference type="Proteomes" id="UP000268162">
    <property type="component" value="Unassembled WGS sequence"/>
</dbReference>
<feature type="non-terminal residue" evidence="2">
    <location>
        <position position="1"/>
    </location>
</feature>
<keyword evidence="2" id="KW-0808">Transferase</keyword>
<evidence type="ECO:0000313" key="3">
    <source>
        <dbReference type="Proteomes" id="UP000268162"/>
    </source>
</evidence>
<dbReference type="Pfam" id="PF00781">
    <property type="entry name" value="DAGK_cat"/>
    <property type="match status" value="1"/>
</dbReference>
<keyword evidence="3" id="KW-1185">Reference proteome</keyword>
<dbReference type="InterPro" id="IPR016064">
    <property type="entry name" value="NAD/diacylglycerol_kinase_sf"/>
</dbReference>
<dbReference type="InterPro" id="IPR050187">
    <property type="entry name" value="Lipid_Phosphate_FormReg"/>
</dbReference>
<dbReference type="AlphaFoldDB" id="A0A4P9ZKH7"/>
<dbReference type="Gene3D" id="3.40.50.10330">
    <property type="entry name" value="Probable inorganic polyphosphate/atp-NAD kinase, domain 1"/>
    <property type="match status" value="1"/>
</dbReference>
<dbReference type="GO" id="GO:0001727">
    <property type="term" value="F:lipid kinase activity"/>
    <property type="evidence" value="ECO:0007669"/>
    <property type="project" value="UniProtKB-ARBA"/>
</dbReference>
<accession>A0A4P9ZKH7</accession>
<dbReference type="PANTHER" id="PTHR12358:SF31">
    <property type="entry name" value="ACYLGLYCEROL KINASE, MITOCHONDRIAL"/>
    <property type="match status" value="1"/>
</dbReference>
<evidence type="ECO:0000313" key="2">
    <source>
        <dbReference type="EMBL" id="RKP33558.1"/>
    </source>
</evidence>
<reference evidence="3" key="1">
    <citation type="journal article" date="2018" name="Nat. Microbiol.">
        <title>Leveraging single-cell genomics to expand the fungal tree of life.</title>
        <authorList>
            <person name="Ahrendt S.R."/>
            <person name="Quandt C.A."/>
            <person name="Ciobanu D."/>
            <person name="Clum A."/>
            <person name="Salamov A."/>
            <person name="Andreopoulos B."/>
            <person name="Cheng J.F."/>
            <person name="Woyke T."/>
            <person name="Pelin A."/>
            <person name="Henrissat B."/>
            <person name="Reynolds N.K."/>
            <person name="Benny G.L."/>
            <person name="Smith M.E."/>
            <person name="James T.Y."/>
            <person name="Grigoriev I.V."/>
        </authorList>
    </citation>
    <scope>NUCLEOTIDE SEQUENCE [LARGE SCALE GENOMIC DNA]</scope>
    <source>
        <strain evidence="3">RSA 468</strain>
    </source>
</reference>
<dbReference type="GO" id="GO:0016020">
    <property type="term" value="C:membrane"/>
    <property type="evidence" value="ECO:0007669"/>
    <property type="project" value="TreeGrafter"/>
</dbReference>
<organism evidence="2 3">
    <name type="scientific">Dimargaris cristalligena</name>
    <dbReference type="NCBI Taxonomy" id="215637"/>
    <lineage>
        <taxon>Eukaryota</taxon>
        <taxon>Fungi</taxon>
        <taxon>Fungi incertae sedis</taxon>
        <taxon>Zoopagomycota</taxon>
        <taxon>Kickxellomycotina</taxon>
        <taxon>Dimargaritomycetes</taxon>
        <taxon>Dimargaritales</taxon>
        <taxon>Dimargaritaceae</taxon>
        <taxon>Dimargaris</taxon>
    </lineage>
</organism>
<feature type="non-terminal residue" evidence="2">
    <location>
        <position position="176"/>
    </location>
</feature>
<gene>
    <name evidence="2" type="ORF">BJ085DRAFT_10860</name>
</gene>
<dbReference type="SUPFAM" id="SSF111331">
    <property type="entry name" value="NAD kinase/diacylglycerol kinase-like"/>
    <property type="match status" value="1"/>
</dbReference>
<dbReference type="InterPro" id="IPR001206">
    <property type="entry name" value="Diacylglycerol_kinase_cat_dom"/>
</dbReference>